<dbReference type="InterPro" id="IPR035985">
    <property type="entry name" value="Ubiquitin-activating_enz"/>
</dbReference>
<protein>
    <submittedName>
        <fullName evidence="2">PRTRC system ThiF family protein</fullName>
    </submittedName>
</protein>
<proteinExistence type="predicted"/>
<comment type="caution">
    <text evidence="2">The sequence shown here is derived from an EMBL/GenBank/DDBJ whole genome shotgun (WGS) entry which is preliminary data.</text>
</comment>
<dbReference type="Proteomes" id="UP000262878">
    <property type="component" value="Unassembled WGS sequence"/>
</dbReference>
<sequence length="256" mass="28737">MKFKLSPTMLNRHVNVTVAGCGGTGSYLLPMLAQINYLLRALSGDMCGLNVTAYDPNCVRITNVGRANFWPVDVDRPKSEVLIERLNMGFGTQWTHKHANVERCHATSCDFLMTCTDTVSSRMAIGQAHKEDDNEIVWIDGGNGESDMNVCVGHLGYPRNTLKIPNWFDLYAPTMQNVKDDTRKSCSHEDSITRQDWGVNQQCAMLMARVLWRFLRHGATAHGLHYCDINAEQLDSLRIDPAVWATFDYQGEGAVH</sequence>
<accession>A0A348WLX9</accession>
<gene>
    <name evidence="2" type="ORF">DCR58_02010</name>
</gene>
<reference evidence="2 3" key="1">
    <citation type="journal article" date="2018" name="Nat. Biotechnol.">
        <title>A standardized bacterial taxonomy based on genome phylogeny substantially revises the tree of life.</title>
        <authorList>
            <person name="Parks D.H."/>
            <person name="Chuvochina M."/>
            <person name="Waite D.W."/>
            <person name="Rinke C."/>
            <person name="Skarshewski A."/>
            <person name="Chaumeil P.A."/>
            <person name="Hugenholtz P."/>
        </authorList>
    </citation>
    <scope>NUCLEOTIDE SEQUENCE [LARGE SCALE GENOMIC DNA]</scope>
    <source>
        <strain evidence="2">UBA9360</strain>
    </source>
</reference>
<dbReference type="InterPro" id="IPR022500">
    <property type="entry name" value="PRTRC_ThiF"/>
</dbReference>
<organism evidence="2 3">
    <name type="scientific">Idiomarina baltica</name>
    <dbReference type="NCBI Taxonomy" id="190892"/>
    <lineage>
        <taxon>Bacteria</taxon>
        <taxon>Pseudomonadati</taxon>
        <taxon>Pseudomonadota</taxon>
        <taxon>Gammaproteobacteria</taxon>
        <taxon>Alteromonadales</taxon>
        <taxon>Idiomarinaceae</taxon>
        <taxon>Idiomarina</taxon>
    </lineage>
</organism>
<feature type="domain" description="THIF-type NAD/FAD binding fold" evidence="1">
    <location>
        <begin position="12"/>
        <end position="154"/>
    </location>
</feature>
<dbReference type="NCBIfam" id="TIGR03736">
    <property type="entry name" value="PRTRC_ThiF"/>
    <property type="match status" value="1"/>
</dbReference>
<name>A0A348WLX9_9GAMM</name>
<dbReference type="AlphaFoldDB" id="A0A348WLX9"/>
<dbReference type="GO" id="GO:0008641">
    <property type="term" value="F:ubiquitin-like modifier activating enzyme activity"/>
    <property type="evidence" value="ECO:0007669"/>
    <property type="project" value="InterPro"/>
</dbReference>
<evidence type="ECO:0000313" key="3">
    <source>
        <dbReference type="Proteomes" id="UP000262878"/>
    </source>
</evidence>
<dbReference type="Gene3D" id="3.40.50.720">
    <property type="entry name" value="NAD(P)-binding Rossmann-like Domain"/>
    <property type="match status" value="1"/>
</dbReference>
<dbReference type="SUPFAM" id="SSF69572">
    <property type="entry name" value="Activating enzymes of the ubiquitin-like proteins"/>
    <property type="match status" value="1"/>
</dbReference>
<dbReference type="Pfam" id="PF00899">
    <property type="entry name" value="ThiF"/>
    <property type="match status" value="1"/>
</dbReference>
<dbReference type="InterPro" id="IPR000594">
    <property type="entry name" value="ThiF_NAD_FAD-bd"/>
</dbReference>
<evidence type="ECO:0000259" key="1">
    <source>
        <dbReference type="Pfam" id="PF00899"/>
    </source>
</evidence>
<evidence type="ECO:0000313" key="2">
    <source>
        <dbReference type="EMBL" id="HAR55541.1"/>
    </source>
</evidence>
<dbReference type="EMBL" id="DMUP01000042">
    <property type="protein sequence ID" value="HAR55541.1"/>
    <property type="molecule type" value="Genomic_DNA"/>
</dbReference>